<feature type="compositionally biased region" description="Low complexity" evidence="5">
    <location>
        <begin position="614"/>
        <end position="666"/>
    </location>
</feature>
<feature type="transmembrane region" description="Helical" evidence="6">
    <location>
        <begin position="101"/>
        <end position="119"/>
    </location>
</feature>
<dbReference type="PROSITE" id="PS50929">
    <property type="entry name" value="ABC_TM1F"/>
    <property type="match status" value="1"/>
</dbReference>
<reference evidence="9" key="1">
    <citation type="submission" date="2022-05" db="EMBL/GenBank/DDBJ databases">
        <title>Using nanopore sequencing to obtain complete genomes from saliva samples.</title>
        <authorList>
            <person name="Baker J.L."/>
        </authorList>
    </citation>
    <scope>NUCLEOTIDE SEQUENCE</scope>
    <source>
        <strain evidence="9">JCVI-JB-Ag32</strain>
    </source>
</reference>
<comment type="subcellular location">
    <subcellularLocation>
        <location evidence="1">Cell membrane</location>
        <topology evidence="1">Multi-pass membrane protein</topology>
    </subcellularLocation>
</comment>
<dbReference type="InterPro" id="IPR027417">
    <property type="entry name" value="P-loop_NTPase"/>
</dbReference>
<dbReference type="PANTHER" id="PTHR24221:SF654">
    <property type="entry name" value="ATP-BINDING CASSETTE SUB-FAMILY B MEMBER 6"/>
    <property type="match status" value="1"/>
</dbReference>
<dbReference type="InterPro" id="IPR039421">
    <property type="entry name" value="Type_1_exporter"/>
</dbReference>
<feature type="transmembrane region" description="Helical" evidence="6">
    <location>
        <begin position="76"/>
        <end position="95"/>
    </location>
</feature>
<dbReference type="InterPro" id="IPR017871">
    <property type="entry name" value="ABC_transporter-like_CS"/>
</dbReference>
<keyword evidence="3 6" id="KW-1133">Transmembrane helix</keyword>
<protein>
    <submittedName>
        <fullName evidence="9">ABC transporter transmembrane domain-containing protein</fullName>
    </submittedName>
</protein>
<dbReference type="GO" id="GO:0140359">
    <property type="term" value="F:ABC-type transporter activity"/>
    <property type="evidence" value="ECO:0007669"/>
    <property type="project" value="InterPro"/>
</dbReference>
<dbReference type="PROSITE" id="PS00211">
    <property type="entry name" value="ABC_TRANSPORTER_1"/>
    <property type="match status" value="1"/>
</dbReference>
<feature type="transmembrane region" description="Helical" evidence="6">
    <location>
        <begin position="156"/>
        <end position="174"/>
    </location>
</feature>
<dbReference type="CDD" id="cd07346">
    <property type="entry name" value="ABC_6TM_exporters"/>
    <property type="match status" value="1"/>
</dbReference>
<dbReference type="EMBL" id="CP097095">
    <property type="protein sequence ID" value="UQF79767.1"/>
    <property type="molecule type" value="Genomic_DNA"/>
</dbReference>
<dbReference type="GO" id="GO:0016887">
    <property type="term" value="F:ATP hydrolysis activity"/>
    <property type="evidence" value="ECO:0007669"/>
    <property type="project" value="InterPro"/>
</dbReference>
<dbReference type="PANTHER" id="PTHR24221">
    <property type="entry name" value="ATP-BINDING CASSETTE SUB-FAMILY B"/>
    <property type="match status" value="1"/>
</dbReference>
<dbReference type="Proteomes" id="UP000830236">
    <property type="component" value="Chromosome"/>
</dbReference>
<feature type="domain" description="ABC transmembrane type-1" evidence="8">
    <location>
        <begin position="44"/>
        <end position="318"/>
    </location>
</feature>
<dbReference type="GO" id="GO:0005886">
    <property type="term" value="C:plasma membrane"/>
    <property type="evidence" value="ECO:0007669"/>
    <property type="project" value="UniProtKB-SubCell"/>
</dbReference>
<organism evidence="9 10">
    <name type="scientific">Actinomyces graevenitzii</name>
    <dbReference type="NCBI Taxonomy" id="55565"/>
    <lineage>
        <taxon>Bacteria</taxon>
        <taxon>Bacillati</taxon>
        <taxon>Actinomycetota</taxon>
        <taxon>Actinomycetes</taxon>
        <taxon>Actinomycetales</taxon>
        <taxon>Actinomycetaceae</taxon>
        <taxon>Actinomyces</taxon>
    </lineage>
</organism>
<dbReference type="Gene3D" id="3.40.50.300">
    <property type="entry name" value="P-loop containing nucleotide triphosphate hydrolases"/>
    <property type="match status" value="1"/>
</dbReference>
<dbReference type="KEGG" id="agh:M3I41_00335"/>
<dbReference type="GO" id="GO:0005524">
    <property type="term" value="F:ATP binding"/>
    <property type="evidence" value="ECO:0007669"/>
    <property type="project" value="InterPro"/>
</dbReference>
<proteinExistence type="predicted"/>
<evidence type="ECO:0000259" key="7">
    <source>
        <dbReference type="PROSITE" id="PS50893"/>
    </source>
</evidence>
<evidence type="ECO:0000256" key="2">
    <source>
        <dbReference type="ARBA" id="ARBA00022692"/>
    </source>
</evidence>
<evidence type="ECO:0000256" key="6">
    <source>
        <dbReference type="SAM" id="Phobius"/>
    </source>
</evidence>
<feature type="domain" description="ABC transporter" evidence="7">
    <location>
        <begin position="332"/>
        <end position="607"/>
    </location>
</feature>
<evidence type="ECO:0000256" key="4">
    <source>
        <dbReference type="ARBA" id="ARBA00023136"/>
    </source>
</evidence>
<evidence type="ECO:0000313" key="9">
    <source>
        <dbReference type="EMBL" id="UQF79767.1"/>
    </source>
</evidence>
<name>A0A9E7AR08_9ACTO</name>
<evidence type="ECO:0000256" key="1">
    <source>
        <dbReference type="ARBA" id="ARBA00004651"/>
    </source>
</evidence>
<dbReference type="AlphaFoldDB" id="A0A9E7AR08"/>
<dbReference type="InterPro" id="IPR011527">
    <property type="entry name" value="ABC1_TM_dom"/>
</dbReference>
<accession>A0A9E7AR08</accession>
<gene>
    <name evidence="9" type="ORF">M3I41_00335</name>
</gene>
<sequence>MKKISVTSRYVNFFSRSQQLPDPLPTTAGGIWRYLYKESWQILALYLVLTLLQGIGFALIPKLLGTLLDDALTPGVSLRGTVTGLVLLCLITSLVGSWRTLNYTALMVMHEALVMRMLLSKTSQLGSAMKRDISLGDAVATTGDDPENLGMWMVSLCNLLAYVPALILVIYLMLTQSLSLGLTILVALPIITVLISWISKLIEKRIRTIREENGELTNVATDAVVGLRILRGIGGENAFNERYRAQSQRVKQAGIEAAPSQAALEVFSEAAPTLLTAAVVALGAQQVLSGQLQPGQLLTFFGYTSFLLLPMRAITELVVVNAFTRVSMRKVLRLLNIQPHVNNQASQPLELNPLGALHDDASGVTIAGGKLTAVVASSPEVSAALAMRLGRFDDADTVTLDGVDLRSLPLDQVRRTVVVSPTTAQAFAGPLYQAVLGNDAPKPQAQGTLELVAQQGYANSGVIATSPVADLPSELEARSQQALDLAHSDDLVDSVGGLYGLLNEKARNISGGQRQRLALARALATDAPVLVLLEPTSALDSHTENNIAADLAAERAGRTTVITTASPLILGRCDEVIFIDDDGAEVARGTHHQLRQQVPAYRAVVERAQGIQSAQPATQPDTQAAVAAPSKPASAQPATQPGTQAAVAAPSSEPAAPSQAAVESAPGEPASEPNHGQER</sequence>
<dbReference type="PROSITE" id="PS50893">
    <property type="entry name" value="ABC_TRANSPORTER_2"/>
    <property type="match status" value="1"/>
</dbReference>
<dbReference type="InterPro" id="IPR036640">
    <property type="entry name" value="ABC1_TM_sf"/>
</dbReference>
<feature type="transmembrane region" description="Helical" evidence="6">
    <location>
        <begin position="180"/>
        <end position="198"/>
    </location>
</feature>
<evidence type="ECO:0000313" key="10">
    <source>
        <dbReference type="Proteomes" id="UP000830236"/>
    </source>
</evidence>
<feature type="region of interest" description="Disordered" evidence="5">
    <location>
        <begin position="609"/>
        <end position="679"/>
    </location>
</feature>
<dbReference type="SUPFAM" id="SSF90123">
    <property type="entry name" value="ABC transporter transmembrane region"/>
    <property type="match status" value="1"/>
</dbReference>
<evidence type="ECO:0000259" key="8">
    <source>
        <dbReference type="PROSITE" id="PS50929"/>
    </source>
</evidence>
<dbReference type="InterPro" id="IPR003439">
    <property type="entry name" value="ABC_transporter-like_ATP-bd"/>
</dbReference>
<dbReference type="Gene3D" id="1.20.1560.10">
    <property type="entry name" value="ABC transporter type 1, transmembrane domain"/>
    <property type="match status" value="1"/>
</dbReference>
<dbReference type="GO" id="GO:0034040">
    <property type="term" value="F:ATPase-coupled lipid transmembrane transporter activity"/>
    <property type="evidence" value="ECO:0007669"/>
    <property type="project" value="TreeGrafter"/>
</dbReference>
<evidence type="ECO:0000256" key="5">
    <source>
        <dbReference type="SAM" id="MobiDB-lite"/>
    </source>
</evidence>
<keyword evidence="4 6" id="KW-0472">Membrane</keyword>
<feature type="transmembrane region" description="Helical" evidence="6">
    <location>
        <begin position="42"/>
        <end position="64"/>
    </location>
</feature>
<dbReference type="Pfam" id="PF00664">
    <property type="entry name" value="ABC_membrane"/>
    <property type="match status" value="1"/>
</dbReference>
<dbReference type="SUPFAM" id="SSF52540">
    <property type="entry name" value="P-loop containing nucleoside triphosphate hydrolases"/>
    <property type="match status" value="1"/>
</dbReference>
<keyword evidence="2 6" id="KW-0812">Transmembrane</keyword>
<evidence type="ECO:0000256" key="3">
    <source>
        <dbReference type="ARBA" id="ARBA00022989"/>
    </source>
</evidence>
<dbReference type="Pfam" id="PF00005">
    <property type="entry name" value="ABC_tran"/>
    <property type="match status" value="1"/>
</dbReference>